<accession>A0A142IXE2</accession>
<comment type="function">
    <text evidence="9">Transcription factor that binds specifically to a 5'-AA[AG]G-3' consensus core sequence.</text>
</comment>
<dbReference type="PANTHER" id="PTHR31992:SF344">
    <property type="entry name" value="DOF ZINC FINGER PROTEIN"/>
    <property type="match status" value="1"/>
</dbReference>
<keyword evidence="6 9" id="KW-0804">Transcription</keyword>
<sequence>MAASGVRVMEKPMQLQQHQHQQQQQQPPPPQEALKCPRCDSLNTKFCYYNNYSLSQPRHFCKACKRYWTRGGTLRNVPVGGGCRKNKRVKRPITTTTTLPVAATQSQGNHRTNQNLSPNPNLDHNHIPPSTTSNSTSNHHLNPMFYGLLPQNPSYPRFDTRVSNVNENLVSGYDLIQTHMNANGLGFSSAGTGGSPLGTNHGHNSNISFSSYLNNSAMYGGGSTSSSTSAPTMASLLTSSINQQQRYMGFASYDGGSMAKDLKMEESQSRMDWNNNNNNNNNSFHGENKNDQIEADPNSLLWDTEAGGWALDPTSNIGSSISSLI</sequence>
<evidence type="ECO:0000256" key="5">
    <source>
        <dbReference type="ARBA" id="ARBA00023125"/>
    </source>
</evidence>
<keyword evidence="3 9" id="KW-0862">Zinc</keyword>
<dbReference type="PANTHER" id="PTHR31992">
    <property type="entry name" value="DOF ZINC FINGER PROTEIN DOF1.4-RELATED"/>
    <property type="match status" value="1"/>
</dbReference>
<organism evidence="12">
    <name type="scientific">Chrysanthemum morifolium</name>
    <name type="common">Florist's daisy</name>
    <name type="synonym">Dendranthema grandiflorum</name>
    <dbReference type="NCBI Taxonomy" id="41568"/>
    <lineage>
        <taxon>Eukaryota</taxon>
        <taxon>Viridiplantae</taxon>
        <taxon>Streptophyta</taxon>
        <taxon>Embryophyta</taxon>
        <taxon>Tracheophyta</taxon>
        <taxon>Spermatophyta</taxon>
        <taxon>Magnoliopsida</taxon>
        <taxon>eudicotyledons</taxon>
        <taxon>Gunneridae</taxon>
        <taxon>Pentapetalae</taxon>
        <taxon>asterids</taxon>
        <taxon>campanulids</taxon>
        <taxon>Asterales</taxon>
        <taxon>Asteraceae</taxon>
        <taxon>Asteroideae</taxon>
        <taxon>Anthemideae</taxon>
        <taxon>Artemisiinae</taxon>
        <taxon>Chrysanthemum</taxon>
    </lineage>
</organism>
<dbReference type="Pfam" id="PF02701">
    <property type="entry name" value="Zn_ribbon_Dof"/>
    <property type="match status" value="1"/>
</dbReference>
<evidence type="ECO:0000256" key="8">
    <source>
        <dbReference type="PROSITE-ProRule" id="PRU00071"/>
    </source>
</evidence>
<feature type="region of interest" description="Disordered" evidence="10">
    <location>
        <begin position="1"/>
        <end position="34"/>
    </location>
</feature>
<dbReference type="GO" id="GO:0005634">
    <property type="term" value="C:nucleus"/>
    <property type="evidence" value="ECO:0007669"/>
    <property type="project" value="UniProtKB-SubCell"/>
</dbReference>
<keyword evidence="2 8" id="KW-0863">Zinc-finger</keyword>
<dbReference type="InterPro" id="IPR003851">
    <property type="entry name" value="Znf_Dof"/>
</dbReference>
<evidence type="ECO:0000256" key="4">
    <source>
        <dbReference type="ARBA" id="ARBA00023015"/>
    </source>
</evidence>
<name>A0A142IXE2_CHRMO</name>
<dbReference type="InterPro" id="IPR045174">
    <property type="entry name" value="Dof"/>
</dbReference>
<dbReference type="GO" id="GO:0003677">
    <property type="term" value="F:DNA binding"/>
    <property type="evidence" value="ECO:0007669"/>
    <property type="project" value="UniProtKB-UniRule"/>
</dbReference>
<feature type="compositionally biased region" description="Low complexity" evidence="10">
    <location>
        <begin position="16"/>
        <end position="25"/>
    </location>
</feature>
<dbReference type="EMBL" id="KT235683">
    <property type="protein sequence ID" value="AMR68984.1"/>
    <property type="molecule type" value="mRNA"/>
</dbReference>
<evidence type="ECO:0000256" key="10">
    <source>
        <dbReference type="SAM" id="MobiDB-lite"/>
    </source>
</evidence>
<evidence type="ECO:0000256" key="6">
    <source>
        <dbReference type="ARBA" id="ARBA00023163"/>
    </source>
</evidence>
<dbReference type="GO" id="GO:0008270">
    <property type="term" value="F:zinc ion binding"/>
    <property type="evidence" value="ECO:0007669"/>
    <property type="project" value="UniProtKB-KW"/>
</dbReference>
<feature type="non-terminal residue" evidence="12">
    <location>
        <position position="325"/>
    </location>
</feature>
<dbReference type="PROSITE" id="PS01361">
    <property type="entry name" value="ZF_DOF_1"/>
    <property type="match status" value="1"/>
</dbReference>
<evidence type="ECO:0000313" key="12">
    <source>
        <dbReference type="EMBL" id="AMR68984.1"/>
    </source>
</evidence>
<keyword evidence="1 9" id="KW-0479">Metal-binding</keyword>
<evidence type="ECO:0000256" key="1">
    <source>
        <dbReference type="ARBA" id="ARBA00022723"/>
    </source>
</evidence>
<proteinExistence type="evidence at transcript level"/>
<protein>
    <recommendedName>
        <fullName evidence="9">Dof zinc finger protein</fullName>
    </recommendedName>
</protein>
<keyword evidence="4 9" id="KW-0805">Transcription regulation</keyword>
<reference evidence="12" key="1">
    <citation type="journal article" date="2016" name="Front. Plant Sci.">
        <title>Transcriptome-Wide Identification and Expression Profiling of the DOF Transcription Factor Gene Family in Chrysanthemum morifolium.</title>
        <authorList>
            <person name="Song A."/>
            <person name="Gao T."/>
            <person name="Li P."/>
            <person name="Chen S."/>
            <person name="Guan Z."/>
            <person name="Wu D."/>
            <person name="Xin J."/>
            <person name="Fan Q."/>
            <person name="Zhao K."/>
            <person name="Chen F."/>
        </authorList>
    </citation>
    <scope>NUCLEOTIDE SEQUENCE</scope>
</reference>
<evidence type="ECO:0000259" key="11">
    <source>
        <dbReference type="PROSITE" id="PS50884"/>
    </source>
</evidence>
<feature type="domain" description="Dof-type" evidence="11">
    <location>
        <begin position="34"/>
        <end position="88"/>
    </location>
</feature>
<keyword evidence="5 8" id="KW-0238">DNA-binding</keyword>
<evidence type="ECO:0000256" key="3">
    <source>
        <dbReference type="ARBA" id="ARBA00022833"/>
    </source>
</evidence>
<evidence type="ECO:0000256" key="7">
    <source>
        <dbReference type="ARBA" id="ARBA00023242"/>
    </source>
</evidence>
<evidence type="ECO:0000256" key="2">
    <source>
        <dbReference type="ARBA" id="ARBA00022771"/>
    </source>
</evidence>
<feature type="region of interest" description="Disordered" evidence="10">
    <location>
        <begin position="265"/>
        <end position="294"/>
    </location>
</feature>
<comment type="subcellular location">
    <subcellularLocation>
        <location evidence="8 9">Nucleus</location>
    </subcellularLocation>
</comment>
<evidence type="ECO:0000256" key="9">
    <source>
        <dbReference type="RuleBase" id="RU369094"/>
    </source>
</evidence>
<dbReference type="AlphaFoldDB" id="A0A142IXE2"/>
<dbReference type="GO" id="GO:0003700">
    <property type="term" value="F:DNA-binding transcription factor activity"/>
    <property type="evidence" value="ECO:0007669"/>
    <property type="project" value="UniProtKB-UniRule"/>
</dbReference>
<keyword evidence="7 8" id="KW-0539">Nucleus</keyword>
<dbReference type="PROSITE" id="PS50884">
    <property type="entry name" value="ZF_DOF_2"/>
    <property type="match status" value="1"/>
</dbReference>